<feature type="transmembrane region" description="Helical" evidence="1">
    <location>
        <begin position="542"/>
        <end position="571"/>
    </location>
</feature>
<organism evidence="3 4">
    <name type="scientific">Flagellimonas aquimarina</name>
    <dbReference type="NCBI Taxonomy" id="2201895"/>
    <lineage>
        <taxon>Bacteria</taxon>
        <taxon>Pseudomonadati</taxon>
        <taxon>Bacteroidota</taxon>
        <taxon>Flavobacteriia</taxon>
        <taxon>Flavobacteriales</taxon>
        <taxon>Flavobacteriaceae</taxon>
        <taxon>Flagellimonas</taxon>
    </lineage>
</organism>
<keyword evidence="1" id="KW-1133">Transmembrane helix</keyword>
<keyword evidence="1" id="KW-0472">Membrane</keyword>
<evidence type="ECO:0000313" key="3">
    <source>
        <dbReference type="EMBL" id="PWL38114.1"/>
    </source>
</evidence>
<dbReference type="AlphaFoldDB" id="A0A316KWE2"/>
<feature type="domain" description="GP-PDE" evidence="2">
    <location>
        <begin position="938"/>
        <end position="1167"/>
    </location>
</feature>
<evidence type="ECO:0000256" key="1">
    <source>
        <dbReference type="SAM" id="Phobius"/>
    </source>
</evidence>
<feature type="transmembrane region" description="Helical" evidence="1">
    <location>
        <begin position="502"/>
        <end position="521"/>
    </location>
</feature>
<dbReference type="Gene3D" id="3.20.20.190">
    <property type="entry name" value="Phosphatidylinositol (PI) phosphodiesterase"/>
    <property type="match status" value="1"/>
</dbReference>
<feature type="transmembrane region" description="Helical" evidence="1">
    <location>
        <begin position="419"/>
        <end position="440"/>
    </location>
</feature>
<dbReference type="InterPro" id="IPR017946">
    <property type="entry name" value="PLC-like_Pdiesterase_TIM-brl"/>
</dbReference>
<dbReference type="InterPro" id="IPR027417">
    <property type="entry name" value="P-loop_NTPase"/>
</dbReference>
<dbReference type="PANTHER" id="PTHR46211:SF14">
    <property type="entry name" value="GLYCEROPHOSPHODIESTER PHOSPHODIESTERASE"/>
    <property type="match status" value="1"/>
</dbReference>
<feature type="transmembrane region" description="Helical" evidence="1">
    <location>
        <begin position="676"/>
        <end position="698"/>
    </location>
</feature>
<comment type="caution">
    <text evidence="3">The sequence shown here is derived from an EMBL/GenBank/DDBJ whole genome shotgun (WGS) entry which is preliminary data.</text>
</comment>
<dbReference type="Gene3D" id="3.40.50.300">
    <property type="entry name" value="P-loop containing nucleotide triphosphate hydrolases"/>
    <property type="match status" value="1"/>
</dbReference>
<feature type="transmembrane region" description="Helical" evidence="1">
    <location>
        <begin position="5"/>
        <end position="21"/>
    </location>
</feature>
<feature type="transmembrane region" description="Helical" evidence="1">
    <location>
        <begin position="27"/>
        <end position="44"/>
    </location>
</feature>
<dbReference type="PANTHER" id="PTHR46211">
    <property type="entry name" value="GLYCEROPHOSPHORYL DIESTER PHOSPHODIESTERASE"/>
    <property type="match status" value="1"/>
</dbReference>
<protein>
    <recommendedName>
        <fullName evidence="2">GP-PDE domain-containing protein</fullName>
    </recommendedName>
</protein>
<dbReference type="Proteomes" id="UP000245762">
    <property type="component" value="Unassembled WGS sequence"/>
</dbReference>
<dbReference type="EMBL" id="QGEG01000002">
    <property type="protein sequence ID" value="PWL38114.1"/>
    <property type="molecule type" value="Genomic_DNA"/>
</dbReference>
<dbReference type="RefSeq" id="WP_109661789.1">
    <property type="nucleotide sequence ID" value="NZ_QGEG01000002.1"/>
</dbReference>
<dbReference type="GO" id="GO:0008081">
    <property type="term" value="F:phosphoric diester hydrolase activity"/>
    <property type="evidence" value="ECO:0007669"/>
    <property type="project" value="InterPro"/>
</dbReference>
<feature type="transmembrane region" description="Helical" evidence="1">
    <location>
        <begin position="755"/>
        <end position="776"/>
    </location>
</feature>
<accession>A0A316KWE2</accession>
<feature type="transmembrane region" description="Helical" evidence="1">
    <location>
        <begin position="391"/>
        <end position="413"/>
    </location>
</feature>
<proteinExistence type="predicted"/>
<sequence length="1169" mass="133003">MKLKRILILVTVALVLFFIKYQLLKEGVLSILLWILSILLIGFLKKKYFNQKRSTNLDDLILSDTKKEFLRDSLRSQAITRSKSTLRVSGNNNLEYIETLNWRLHTDNDLFETHDGSLYRLLSTVKHKQKNSFIIFGESGVGKTFAVFDYIKRGIEVDSDFTPILISLSDWNGQKSLLQWTRNKASKIYHLDGERLEAGLKRGLIFPIYDGLDRVKEENIIPLFEKLMALSAKTSLAVVMKTETYGKLNREYTTKDKFWKLPYNLIELKTLKPKQVENVLKENGDSQKLEIFRSNPKFKFLCRYPLFLNLLIGIESKFIKDNLGAEQLSHEDFFNQIWGWYELKMLNGSSFLSNHKKKKLKIWLRKIALNSGLFFPEELQPSYLDFRWSVITYYLVSRLLGATLVSIAAGLFLAGPFDFWDAAIIGGITTTSIDLIKLFFNASYKIEESIFKIKDHKLIPPVANIVKRTVPLISVLGIYYGFTTPRSAKYGGEMLMNGMFSSTEALVGIIVGILLSIFFGIRSNWERRDFDIRPVERIIGSLKNYFISGFAGGLLLGIIVVPIFYIFNFFTNDVSSINAWLNQELYLQDKYLFAGFAGFFLGYLFFGLFGFLQGNRVILEQTEKLEITKRTPITKSFTNALKSALISTLVTGALLGSYVGLTEMEVTAVFKALKTAFGFGVLAFAWFGGLDAIYHWLLRIILSLEKGFPLFIRSFLLHLSEIGFVRPVGSGYEFIHPSLRDYYRNSPVPKKTKKSMYLIPIGIVIVLSAPICFKLVSRFQNESHWQNEHGYNININSNLIHHDKGLKNVFVVNGIKDDTEKAIQINANGKVKLGSFVGFVSPAGTKSGFLGMSLGNTWNRPSLEKLNHGALVFRKNNGNWVSFPENDLIQYGRNESHLKFTVKNGDVLEAVINDKEWQNNSGKFNITFENTTKMLKTPKIVAHRGGAALFTENSMEAIKNSLQLGVDIVEIDIRMSKDGHLVLMHDKSVNRTTNGKGSVSNLTLEEIQKLNLNDTSANTGVPTLNEALTLISKYETKLLIEVKTGKNYNQLLEKLVSDITEKKMGEQVYIFSFNRSFCEELKERFPELTVGVFVLGPSSIKKLPNVDIVGVEYHSILIFDSWYKKLQKKYSSIYAWNVNSRSSMQRLTAKNINGIITDNPKELQELLNQ</sequence>
<feature type="transmembrane region" description="Helical" evidence="1">
    <location>
        <begin position="591"/>
        <end position="612"/>
    </location>
</feature>
<dbReference type="OrthoDB" id="384721at2"/>
<feature type="transmembrane region" description="Helical" evidence="1">
    <location>
        <begin position="640"/>
        <end position="661"/>
    </location>
</feature>
<dbReference type="PROSITE" id="PS50007">
    <property type="entry name" value="PIPLC_X_DOMAIN"/>
    <property type="match status" value="1"/>
</dbReference>
<dbReference type="InterPro" id="IPR030395">
    <property type="entry name" value="GP_PDE_dom"/>
</dbReference>
<dbReference type="GO" id="GO:0006629">
    <property type="term" value="P:lipid metabolic process"/>
    <property type="evidence" value="ECO:0007669"/>
    <property type="project" value="InterPro"/>
</dbReference>
<evidence type="ECO:0000313" key="4">
    <source>
        <dbReference type="Proteomes" id="UP000245762"/>
    </source>
</evidence>
<dbReference type="PROSITE" id="PS51704">
    <property type="entry name" value="GP_PDE"/>
    <property type="match status" value="1"/>
</dbReference>
<dbReference type="Pfam" id="PF03009">
    <property type="entry name" value="GDPD"/>
    <property type="match status" value="1"/>
</dbReference>
<keyword evidence="4" id="KW-1185">Reference proteome</keyword>
<reference evidence="3 4" key="1">
    <citation type="submission" date="2018-05" db="EMBL/GenBank/DDBJ databases">
        <title>Complete genome sequence of Flagellimonas aquimarina ECD12 isolated from seaweed Ecklonia cava.</title>
        <authorList>
            <person name="Choi S."/>
            <person name="Seong C."/>
        </authorList>
    </citation>
    <scope>NUCLEOTIDE SEQUENCE [LARGE SCALE GENOMIC DNA]</scope>
    <source>
        <strain evidence="3 4">ECD12</strain>
    </source>
</reference>
<dbReference type="SUPFAM" id="SSF51695">
    <property type="entry name" value="PLC-like phosphodiesterases"/>
    <property type="match status" value="1"/>
</dbReference>
<gene>
    <name evidence="3" type="ORF">DKG77_07420</name>
</gene>
<feature type="transmembrane region" description="Helical" evidence="1">
    <location>
        <begin position="461"/>
        <end position="482"/>
    </location>
</feature>
<evidence type="ECO:0000259" key="2">
    <source>
        <dbReference type="PROSITE" id="PS51704"/>
    </source>
</evidence>
<dbReference type="Gene3D" id="2.60.120.430">
    <property type="entry name" value="Galactose-binding lectin"/>
    <property type="match status" value="1"/>
</dbReference>
<keyword evidence="1" id="KW-0812">Transmembrane</keyword>
<name>A0A316KWE2_9FLAO</name>